<feature type="compositionally biased region" description="Basic and acidic residues" evidence="1">
    <location>
        <begin position="226"/>
        <end position="236"/>
    </location>
</feature>
<reference evidence="2" key="1">
    <citation type="submission" date="2021-03" db="EMBL/GenBank/DDBJ databases">
        <title>Draft genome sequence of rust myrtle Austropuccinia psidii MF-1, a brazilian biotype.</title>
        <authorList>
            <person name="Quecine M.C."/>
            <person name="Pachon D.M.R."/>
            <person name="Bonatelli M.L."/>
            <person name="Correr F.H."/>
            <person name="Franceschini L.M."/>
            <person name="Leite T.F."/>
            <person name="Margarido G.R.A."/>
            <person name="Almeida C.A."/>
            <person name="Ferrarezi J.A."/>
            <person name="Labate C.A."/>
        </authorList>
    </citation>
    <scope>NUCLEOTIDE SEQUENCE</scope>
    <source>
        <strain evidence="2">MF-1</strain>
    </source>
</reference>
<dbReference type="EMBL" id="AVOT02021643">
    <property type="protein sequence ID" value="MBW0510576.1"/>
    <property type="molecule type" value="Genomic_DNA"/>
</dbReference>
<organism evidence="2 3">
    <name type="scientific">Austropuccinia psidii MF-1</name>
    <dbReference type="NCBI Taxonomy" id="1389203"/>
    <lineage>
        <taxon>Eukaryota</taxon>
        <taxon>Fungi</taxon>
        <taxon>Dikarya</taxon>
        <taxon>Basidiomycota</taxon>
        <taxon>Pucciniomycotina</taxon>
        <taxon>Pucciniomycetes</taxon>
        <taxon>Pucciniales</taxon>
        <taxon>Sphaerophragmiaceae</taxon>
        <taxon>Austropuccinia</taxon>
    </lineage>
</organism>
<comment type="caution">
    <text evidence="2">The sequence shown here is derived from an EMBL/GenBank/DDBJ whole genome shotgun (WGS) entry which is preliminary data.</text>
</comment>
<evidence type="ECO:0000313" key="3">
    <source>
        <dbReference type="Proteomes" id="UP000765509"/>
    </source>
</evidence>
<sequence>MPQTLANSTEFHEKTTSAPESGSEISDIVSSHELGIEVESLAHESNPDPPVLLECQHRFILNICSLSKPDTFFITFISAQPPSSQKPNFKSCEKEKTVKPSEPTEDAGQDDIILSGKVEIMSKEQFISNIAQTIPKLEKIKNDSKIPDYVCKKISEAMSLLKMDLNRKGLGKRPNIHATKKTNKKRRTFEAAKDSWDQGDEMINVEVGHIDNEPLHTESPPILNETIHDETPPASP</sequence>
<evidence type="ECO:0000256" key="1">
    <source>
        <dbReference type="SAM" id="MobiDB-lite"/>
    </source>
</evidence>
<protein>
    <submittedName>
        <fullName evidence="2">Uncharacterized protein</fullName>
    </submittedName>
</protein>
<feature type="region of interest" description="Disordered" evidence="1">
    <location>
        <begin position="1"/>
        <end position="26"/>
    </location>
</feature>
<feature type="region of interest" description="Disordered" evidence="1">
    <location>
        <begin position="209"/>
        <end position="236"/>
    </location>
</feature>
<gene>
    <name evidence="2" type="ORF">O181_050291</name>
</gene>
<evidence type="ECO:0000313" key="2">
    <source>
        <dbReference type="EMBL" id="MBW0510576.1"/>
    </source>
</evidence>
<keyword evidence="3" id="KW-1185">Reference proteome</keyword>
<name>A0A9Q3E1J3_9BASI</name>
<proteinExistence type="predicted"/>
<dbReference type="Proteomes" id="UP000765509">
    <property type="component" value="Unassembled WGS sequence"/>
</dbReference>
<accession>A0A9Q3E1J3</accession>
<dbReference type="AlphaFoldDB" id="A0A9Q3E1J3"/>